<keyword evidence="1" id="KW-0812">Transmembrane</keyword>
<feature type="transmembrane region" description="Helical" evidence="1">
    <location>
        <begin position="126"/>
        <end position="146"/>
    </location>
</feature>
<feature type="transmembrane region" description="Helical" evidence="1">
    <location>
        <begin position="15"/>
        <end position="35"/>
    </location>
</feature>
<accession>A0A2N3WCZ0</accession>
<dbReference type="AlphaFoldDB" id="A0A2N3WCZ0"/>
<protein>
    <submittedName>
        <fullName evidence="2">Uncharacterized protein</fullName>
    </submittedName>
</protein>
<organism evidence="2 3">
    <name type="scientific">Amycolatopsis echigonensis</name>
    <dbReference type="NCBI Taxonomy" id="2576905"/>
    <lineage>
        <taxon>Bacteria</taxon>
        <taxon>Bacillati</taxon>
        <taxon>Actinomycetota</taxon>
        <taxon>Actinomycetes</taxon>
        <taxon>Pseudonocardiales</taxon>
        <taxon>Pseudonocardiaceae</taxon>
        <taxon>Amycolatopsis</taxon>
    </lineage>
</organism>
<dbReference type="Proteomes" id="UP000233750">
    <property type="component" value="Unassembled WGS sequence"/>
</dbReference>
<evidence type="ECO:0000313" key="3">
    <source>
        <dbReference type="Proteomes" id="UP000233750"/>
    </source>
</evidence>
<gene>
    <name evidence="2" type="ORF">ATK30_2488</name>
</gene>
<sequence>MQVSEPPHKSPVKRWLQVGIPVAVGVLVVLLAWLAGPGLLGIQAKAPGSPVDAQITKAVDCSVPGAAESVSFQLGGKPRQGSLDSCGHGKDERLQVLVPDDAPADGVVSVTMPDTSAGSQDLRAPIALALLVFACFCGGMYAYLVIRGSGKLALLS</sequence>
<comment type="caution">
    <text evidence="2">The sequence shown here is derived from an EMBL/GenBank/DDBJ whole genome shotgun (WGS) entry which is preliminary data.</text>
</comment>
<evidence type="ECO:0000256" key="1">
    <source>
        <dbReference type="SAM" id="Phobius"/>
    </source>
</evidence>
<keyword evidence="3" id="KW-1185">Reference proteome</keyword>
<proteinExistence type="predicted"/>
<keyword evidence="1" id="KW-0472">Membrane</keyword>
<keyword evidence="1" id="KW-1133">Transmembrane helix</keyword>
<reference evidence="2 3" key="1">
    <citation type="submission" date="2017-12" db="EMBL/GenBank/DDBJ databases">
        <title>Sequencing the genomes of 1000 Actinobacteria strains.</title>
        <authorList>
            <person name="Klenk H.-P."/>
        </authorList>
    </citation>
    <scope>NUCLEOTIDE SEQUENCE [LARGE SCALE GENOMIC DNA]</scope>
    <source>
        <strain evidence="2 3">DSM 45165</strain>
    </source>
</reference>
<name>A0A2N3WCZ0_9PSEU</name>
<evidence type="ECO:0000313" key="2">
    <source>
        <dbReference type="EMBL" id="PKV91703.1"/>
    </source>
</evidence>
<dbReference type="EMBL" id="PJMY01000003">
    <property type="protein sequence ID" value="PKV91703.1"/>
    <property type="molecule type" value="Genomic_DNA"/>
</dbReference>